<dbReference type="GO" id="GO:0050660">
    <property type="term" value="F:flavin adenine dinucleotide binding"/>
    <property type="evidence" value="ECO:0007669"/>
    <property type="project" value="InterPro"/>
</dbReference>
<dbReference type="InterPro" id="IPR036188">
    <property type="entry name" value="FAD/NAD-bd_sf"/>
</dbReference>
<dbReference type="PANTHER" id="PTHR10961:SF7">
    <property type="entry name" value="FAD DEPENDENT OXIDOREDUCTASE DOMAIN-CONTAINING PROTEIN"/>
    <property type="match status" value="1"/>
</dbReference>
<accession>A0A136PZS2</accession>
<evidence type="ECO:0000256" key="3">
    <source>
        <dbReference type="ARBA" id="ARBA00022827"/>
    </source>
</evidence>
<feature type="domain" description="FAD dependent oxidoreductase" evidence="6">
    <location>
        <begin position="5"/>
        <end position="335"/>
    </location>
</feature>
<evidence type="ECO:0000256" key="1">
    <source>
        <dbReference type="ARBA" id="ARBA00001974"/>
    </source>
</evidence>
<comment type="cofactor">
    <cofactor evidence="1">
        <name>FAD</name>
        <dbReference type="ChEBI" id="CHEBI:57692"/>
    </cofactor>
</comment>
<dbReference type="GO" id="GO:0008115">
    <property type="term" value="F:sarcosine oxidase activity"/>
    <property type="evidence" value="ECO:0007669"/>
    <property type="project" value="TreeGrafter"/>
</dbReference>
<evidence type="ECO:0000313" key="8">
    <source>
        <dbReference type="Proteomes" id="UP000070620"/>
    </source>
</evidence>
<sequence length="370" mass="38443">MAMRMCVLGGGLAGSLLGWRLAAAGVAVDLWSPPGTADATAASGGLVRAFEPDPTLFRLATESLAELAADPDLRRAAGYRRTGSVYLLRADRVTPAVAARLAAAGPDGPRPGPAALLTGSPLRCADDDVVAVREREAGYLSPDALRRYAHTLVARHGGTVVPAAAVAVEPGRDGVTVHGPAARRHRYDLVVLAAGPWTGSVLARSGLDPQPLRTKLIQYQVHPCAGPRPPAFVDETTGLYGRPYSPGAVLLGVPSRHWDVDPAARRPVPELVAETVRAARLRLPGLDLGRPHRTVVAVDGYAPAPYLSLRTVPGTEDRLRTFAGGSGGAAKLALAATAHAARSLLAGTPTRAEPRRRPALPDAGLSTEGT</sequence>
<dbReference type="InterPro" id="IPR006076">
    <property type="entry name" value="FAD-dep_OxRdtase"/>
</dbReference>
<evidence type="ECO:0000313" key="7">
    <source>
        <dbReference type="EMBL" id="KXK63804.1"/>
    </source>
</evidence>
<keyword evidence="8" id="KW-1185">Reference proteome</keyword>
<dbReference type="Gene3D" id="3.30.9.10">
    <property type="entry name" value="D-Amino Acid Oxidase, subunit A, domain 2"/>
    <property type="match status" value="1"/>
</dbReference>
<evidence type="ECO:0000256" key="5">
    <source>
        <dbReference type="SAM" id="MobiDB-lite"/>
    </source>
</evidence>
<dbReference type="EMBL" id="LRQV01000002">
    <property type="protein sequence ID" value="KXK63804.1"/>
    <property type="molecule type" value="Genomic_DNA"/>
</dbReference>
<organism evidence="7 8">
    <name type="scientific">Micromonospora rosaria</name>
    <dbReference type="NCBI Taxonomy" id="47874"/>
    <lineage>
        <taxon>Bacteria</taxon>
        <taxon>Bacillati</taxon>
        <taxon>Actinomycetota</taxon>
        <taxon>Actinomycetes</taxon>
        <taxon>Micromonosporales</taxon>
        <taxon>Micromonosporaceae</taxon>
        <taxon>Micromonospora</taxon>
    </lineage>
</organism>
<keyword evidence="4" id="KW-0560">Oxidoreductase</keyword>
<evidence type="ECO:0000259" key="6">
    <source>
        <dbReference type="Pfam" id="PF01266"/>
    </source>
</evidence>
<dbReference type="AlphaFoldDB" id="A0A136PZS2"/>
<dbReference type="Pfam" id="PF01266">
    <property type="entry name" value="DAO"/>
    <property type="match status" value="1"/>
</dbReference>
<protein>
    <recommendedName>
        <fullName evidence="6">FAD dependent oxidoreductase domain-containing protein</fullName>
    </recommendedName>
</protein>
<keyword evidence="3" id="KW-0274">FAD</keyword>
<comment type="caution">
    <text evidence="7">The sequence shown here is derived from an EMBL/GenBank/DDBJ whole genome shotgun (WGS) entry which is preliminary data.</text>
</comment>
<reference evidence="7 8" key="1">
    <citation type="submission" date="2016-01" db="EMBL/GenBank/DDBJ databases">
        <title>Whole genome sequence and analysis of Micromonospora rosaria DSM 803, which can produce antibacterial substance rosamicin.</title>
        <authorList>
            <person name="Yang H."/>
            <person name="He X."/>
            <person name="Zhu D."/>
        </authorList>
    </citation>
    <scope>NUCLEOTIDE SEQUENCE [LARGE SCALE GENOMIC DNA]</scope>
    <source>
        <strain evidence="7 8">DSM 803</strain>
    </source>
</reference>
<name>A0A136PZS2_9ACTN</name>
<proteinExistence type="predicted"/>
<dbReference type="InterPro" id="IPR045170">
    <property type="entry name" value="MTOX"/>
</dbReference>
<evidence type="ECO:0000256" key="2">
    <source>
        <dbReference type="ARBA" id="ARBA00022630"/>
    </source>
</evidence>
<gene>
    <name evidence="7" type="ORF">AWW66_01080</name>
</gene>
<dbReference type="Gene3D" id="3.50.50.60">
    <property type="entry name" value="FAD/NAD(P)-binding domain"/>
    <property type="match status" value="1"/>
</dbReference>
<dbReference type="PANTHER" id="PTHR10961">
    <property type="entry name" value="PEROXISOMAL SARCOSINE OXIDASE"/>
    <property type="match status" value="1"/>
</dbReference>
<dbReference type="SUPFAM" id="SSF51905">
    <property type="entry name" value="FAD/NAD(P)-binding domain"/>
    <property type="match status" value="1"/>
</dbReference>
<evidence type="ECO:0000256" key="4">
    <source>
        <dbReference type="ARBA" id="ARBA00023002"/>
    </source>
</evidence>
<feature type="region of interest" description="Disordered" evidence="5">
    <location>
        <begin position="346"/>
        <end position="370"/>
    </location>
</feature>
<keyword evidence="2" id="KW-0285">Flavoprotein</keyword>
<dbReference type="Proteomes" id="UP000070620">
    <property type="component" value="Unassembled WGS sequence"/>
</dbReference>